<evidence type="ECO:0000256" key="3">
    <source>
        <dbReference type="ARBA" id="ARBA00012591"/>
    </source>
</evidence>
<reference evidence="8" key="1">
    <citation type="submission" date="2018-05" db="EMBL/GenBank/DDBJ databases">
        <authorList>
            <person name="Lanie J.A."/>
            <person name="Ng W.-L."/>
            <person name="Kazmierczak K.M."/>
            <person name="Andrzejewski T.M."/>
            <person name="Davidsen T.M."/>
            <person name="Wayne K.J."/>
            <person name="Tettelin H."/>
            <person name="Glass J.I."/>
            <person name="Rusch D."/>
            <person name="Podicherti R."/>
            <person name="Tsui H.-C.T."/>
            <person name="Winkler M.E."/>
        </authorList>
    </citation>
    <scope>NUCLEOTIDE SEQUENCE</scope>
</reference>
<dbReference type="PANTHER" id="PTHR42655">
    <property type="entry name" value="GLYCOGEN PHOSPHORYLASE"/>
    <property type="match status" value="1"/>
</dbReference>
<accession>A0A382DCU7</accession>
<evidence type="ECO:0000256" key="1">
    <source>
        <dbReference type="ARBA" id="ARBA00001933"/>
    </source>
</evidence>
<organism evidence="8">
    <name type="scientific">marine metagenome</name>
    <dbReference type="NCBI Taxonomy" id="408172"/>
    <lineage>
        <taxon>unclassified sequences</taxon>
        <taxon>metagenomes</taxon>
        <taxon>ecological metagenomes</taxon>
    </lineage>
</organism>
<evidence type="ECO:0000256" key="6">
    <source>
        <dbReference type="ARBA" id="ARBA00022898"/>
    </source>
</evidence>
<name>A0A382DCU7_9ZZZZ</name>
<comment type="similarity">
    <text evidence="2">Belongs to the glycogen phosphorylase family.</text>
</comment>
<dbReference type="InterPro" id="IPR035090">
    <property type="entry name" value="Pyridoxal_P_attach_site"/>
</dbReference>
<keyword evidence="5" id="KW-0808">Transferase</keyword>
<keyword evidence="6" id="KW-0663">Pyridoxal phosphate</keyword>
<dbReference type="SUPFAM" id="SSF53756">
    <property type="entry name" value="UDP-Glycosyltransferase/glycogen phosphorylase"/>
    <property type="match status" value="1"/>
</dbReference>
<evidence type="ECO:0000313" key="8">
    <source>
        <dbReference type="EMBL" id="SVB35453.1"/>
    </source>
</evidence>
<evidence type="ECO:0000256" key="2">
    <source>
        <dbReference type="ARBA" id="ARBA00006047"/>
    </source>
</evidence>
<keyword evidence="4" id="KW-0328">Glycosyltransferase</keyword>
<dbReference type="Gene3D" id="3.40.50.2000">
    <property type="entry name" value="Glycogen Phosphorylase B"/>
    <property type="match status" value="3"/>
</dbReference>
<dbReference type="NCBIfam" id="TIGR02094">
    <property type="entry name" value="more_P_ylases"/>
    <property type="match status" value="1"/>
</dbReference>
<dbReference type="InterPro" id="IPR000811">
    <property type="entry name" value="Glyco_trans_35"/>
</dbReference>
<comment type="cofactor">
    <cofactor evidence="1">
        <name>pyridoxal 5'-phosphate</name>
        <dbReference type="ChEBI" id="CHEBI:597326"/>
    </cofactor>
</comment>
<gene>
    <name evidence="8" type="ORF">METZ01_LOCUS188307</name>
</gene>
<dbReference type="GO" id="GO:0008184">
    <property type="term" value="F:glycogen phosphorylase activity"/>
    <property type="evidence" value="ECO:0007669"/>
    <property type="project" value="InterPro"/>
</dbReference>
<dbReference type="InterPro" id="IPR052182">
    <property type="entry name" value="Glycogen/Maltodextrin_Phosph"/>
</dbReference>
<dbReference type="Pfam" id="PF00343">
    <property type="entry name" value="Phosphorylase"/>
    <property type="match status" value="1"/>
</dbReference>
<sequence length="545" mass="62628">MNNKNYSVVYFSAEIGISSSLPTYSGGLGVLAGDHIKASADAGVDMCAVTLLYKEGYFKQRINESGVQSETYPRFDPNPLLIPLREKFTLRLRERDVWIQPYEYRYLGLNGHVIPIYFLDTDLKENFLDDRVITLRLYSGNKDHRILQEAILGFGGIRLLDQLGIENVNTYHLNEGHCSFLTLELFNKYKCELKTVKNRCHFTTHTPVPAGHDHFSKTRVEKLLHGLIPENLDLPSLVMNGRYNMTEIGLHFSRSANGVSKLNGQVAQEQFPDWKIEYVTNGVYHPYWTGKDFREIYNHYLPGWKEDPKNLLNVDEIPDDILWKTHQSHKHFLLGYANSQTQKALSNDVLTLGFARRAAEYKRARLIFSDPKRLMEIGKGKLQIIFAGKAHPNDENGKEIIRQLVSQSNKFFGEVKIIYLENYNMWLGKLITSGVDVWLNTPLRPNEASGTSGMKAALNGIPNLSIKDGWWAEACQHGVNGWGIGSEEDPSDKSDVDSLYRILEEEIIPSYKDREKWLILMRNSIKTSVQYTAYRMVHEYLERYY</sequence>
<dbReference type="EC" id="2.4.1.1" evidence="3"/>
<evidence type="ECO:0000256" key="4">
    <source>
        <dbReference type="ARBA" id="ARBA00022676"/>
    </source>
</evidence>
<dbReference type="GO" id="GO:0030170">
    <property type="term" value="F:pyridoxal phosphate binding"/>
    <property type="evidence" value="ECO:0007669"/>
    <property type="project" value="InterPro"/>
</dbReference>
<dbReference type="PANTHER" id="PTHR42655:SF1">
    <property type="entry name" value="GLYCOGEN PHOSPHORYLASE"/>
    <property type="match status" value="1"/>
</dbReference>
<evidence type="ECO:0000256" key="5">
    <source>
        <dbReference type="ARBA" id="ARBA00022679"/>
    </source>
</evidence>
<evidence type="ECO:0000256" key="7">
    <source>
        <dbReference type="ARBA" id="ARBA00023277"/>
    </source>
</evidence>
<keyword evidence="7" id="KW-0119">Carbohydrate metabolism</keyword>
<dbReference type="EMBL" id="UINC01038435">
    <property type="protein sequence ID" value="SVB35453.1"/>
    <property type="molecule type" value="Genomic_DNA"/>
</dbReference>
<dbReference type="AlphaFoldDB" id="A0A382DCU7"/>
<dbReference type="GO" id="GO:0005975">
    <property type="term" value="P:carbohydrate metabolic process"/>
    <property type="evidence" value="ECO:0007669"/>
    <property type="project" value="InterPro"/>
</dbReference>
<proteinExistence type="inferred from homology"/>
<dbReference type="InterPro" id="IPR011834">
    <property type="entry name" value="Agluc_phsphrylas"/>
</dbReference>
<protein>
    <recommendedName>
        <fullName evidence="3">glycogen phosphorylase</fullName>
        <ecNumber evidence="3">2.4.1.1</ecNumber>
    </recommendedName>
</protein>
<dbReference type="PROSITE" id="PS00102">
    <property type="entry name" value="PHOSPHORYLASE"/>
    <property type="match status" value="1"/>
</dbReference>